<accession>A0A9X6B2X6</accession>
<organism evidence="2 3">
    <name type="scientific">Bacillus cereus</name>
    <dbReference type="NCBI Taxonomy" id="1396"/>
    <lineage>
        <taxon>Bacteria</taxon>
        <taxon>Bacillati</taxon>
        <taxon>Bacillota</taxon>
        <taxon>Bacilli</taxon>
        <taxon>Bacillales</taxon>
        <taxon>Bacillaceae</taxon>
        <taxon>Bacillus</taxon>
        <taxon>Bacillus cereus group</taxon>
    </lineage>
</organism>
<evidence type="ECO:0000313" key="3">
    <source>
        <dbReference type="Proteomes" id="UP000190641"/>
    </source>
</evidence>
<reference evidence="2 3" key="1">
    <citation type="submission" date="2017-01" db="EMBL/GenBank/DDBJ databases">
        <title>Bacillus cereus isolates.</title>
        <authorList>
            <person name="Beno S.M."/>
        </authorList>
    </citation>
    <scope>NUCLEOTIDE SEQUENCE [LARGE SCALE GENOMIC DNA]</scope>
    <source>
        <strain evidence="2 3">FSL K6-1030</strain>
    </source>
</reference>
<sequence length="91" mass="10681">MEEAEEHFIFQKKEQNKEVEQEPVKRNKDCTTNNMWFHHTMTSNVTYGSYDSDSHSSSYTSHSSYDLGSISRRATLILEASLFAFHSKRRE</sequence>
<proteinExistence type="predicted"/>
<dbReference type="EMBL" id="MUAU01000278">
    <property type="protein sequence ID" value="OOR71034.1"/>
    <property type="molecule type" value="Genomic_DNA"/>
</dbReference>
<feature type="region of interest" description="Disordered" evidence="1">
    <location>
        <begin position="1"/>
        <end position="26"/>
    </location>
</feature>
<protein>
    <submittedName>
        <fullName evidence="2">Uncharacterized protein</fullName>
    </submittedName>
</protein>
<comment type="caution">
    <text evidence="2">The sequence shown here is derived from an EMBL/GenBank/DDBJ whole genome shotgun (WGS) entry which is preliminary data.</text>
</comment>
<dbReference type="AlphaFoldDB" id="A0A9X6B2X6"/>
<evidence type="ECO:0000256" key="1">
    <source>
        <dbReference type="SAM" id="MobiDB-lite"/>
    </source>
</evidence>
<dbReference type="Proteomes" id="UP000190641">
    <property type="component" value="Unassembled WGS sequence"/>
</dbReference>
<name>A0A9X6B2X6_BACCE</name>
<evidence type="ECO:0000313" key="2">
    <source>
        <dbReference type="EMBL" id="OOR71034.1"/>
    </source>
</evidence>
<gene>
    <name evidence="2" type="ORF">BLX06_33065</name>
</gene>